<proteinExistence type="predicted"/>
<dbReference type="EMBL" id="CP047045">
    <property type="protein sequence ID" value="QGZ94635.1"/>
    <property type="molecule type" value="Genomic_DNA"/>
</dbReference>
<organism evidence="2 3">
    <name type="scientific">Terricaulis silvestris</name>
    <dbReference type="NCBI Taxonomy" id="2686094"/>
    <lineage>
        <taxon>Bacteria</taxon>
        <taxon>Pseudomonadati</taxon>
        <taxon>Pseudomonadota</taxon>
        <taxon>Alphaproteobacteria</taxon>
        <taxon>Caulobacterales</taxon>
        <taxon>Caulobacteraceae</taxon>
        <taxon>Terricaulis</taxon>
    </lineage>
</organism>
<keyword evidence="1" id="KW-0472">Membrane</keyword>
<evidence type="ECO:0000313" key="2">
    <source>
        <dbReference type="EMBL" id="QGZ94635.1"/>
    </source>
</evidence>
<reference evidence="3" key="1">
    <citation type="submission" date="2019-12" db="EMBL/GenBank/DDBJ databases">
        <title>Complete genome of Terracaulis silvestris 0127_4.</title>
        <authorList>
            <person name="Vieira S."/>
            <person name="Riedel T."/>
            <person name="Sproer C."/>
            <person name="Pascual J."/>
            <person name="Boedeker C."/>
            <person name="Overmann J."/>
        </authorList>
    </citation>
    <scope>NUCLEOTIDE SEQUENCE [LARGE SCALE GENOMIC DNA]</scope>
    <source>
        <strain evidence="3">0127_4</strain>
    </source>
</reference>
<dbReference type="InterPro" id="IPR009339">
    <property type="entry name" value="DUF998"/>
</dbReference>
<feature type="transmembrane region" description="Helical" evidence="1">
    <location>
        <begin position="73"/>
        <end position="95"/>
    </location>
</feature>
<accession>A0A6I6MI03</accession>
<dbReference type="Pfam" id="PF06197">
    <property type="entry name" value="DUF998"/>
    <property type="match status" value="1"/>
</dbReference>
<dbReference type="KEGG" id="tsv:DSM104635_01456"/>
<keyword evidence="3" id="KW-1185">Reference proteome</keyword>
<keyword evidence="1" id="KW-1133">Transmembrane helix</keyword>
<feature type="transmembrane region" description="Helical" evidence="1">
    <location>
        <begin position="142"/>
        <end position="162"/>
    </location>
</feature>
<name>A0A6I6MI03_9CAUL</name>
<evidence type="ECO:0000313" key="3">
    <source>
        <dbReference type="Proteomes" id="UP000431269"/>
    </source>
</evidence>
<keyword evidence="1" id="KW-0812">Transmembrane</keyword>
<feature type="transmembrane region" description="Helical" evidence="1">
    <location>
        <begin position="43"/>
        <end position="66"/>
    </location>
</feature>
<gene>
    <name evidence="2" type="ORF">DSM104635_01456</name>
</gene>
<feature type="transmembrane region" description="Helical" evidence="1">
    <location>
        <begin position="115"/>
        <end position="135"/>
    </location>
</feature>
<dbReference type="Proteomes" id="UP000431269">
    <property type="component" value="Chromosome"/>
</dbReference>
<evidence type="ECO:0000256" key="1">
    <source>
        <dbReference type="SAM" id="Phobius"/>
    </source>
</evidence>
<evidence type="ECO:0008006" key="4">
    <source>
        <dbReference type="Google" id="ProtNLM"/>
    </source>
</evidence>
<dbReference type="AlphaFoldDB" id="A0A6I6MI03"/>
<protein>
    <recommendedName>
        <fullName evidence="4">DUF998 domain-containing protein</fullName>
    </recommendedName>
</protein>
<sequence length="210" mass="22391">MACGVLGALWLLGMVIIGGATYPGYDHASQFISELGANGAPQGWLVSYAGFLPVGVLTCAFAVFAWMAAPRSLLATLGFIGVFLFAIGYVGATFFRCDFECRPEEPSLSQMLHNTFGLIGYLFAPLTLLLLGLAARKWPNGAGLAIFAFVAATVLLCAWLTLSPDSPYVGISQRVLEASMLSWVVACGVYLGRHSPRESDLSDAFGNRHT</sequence>